<dbReference type="AlphaFoldDB" id="A0A0A8US92"/>
<proteinExistence type="predicted"/>
<feature type="transmembrane region" description="Helical" evidence="1">
    <location>
        <begin position="82"/>
        <end position="102"/>
    </location>
</feature>
<evidence type="ECO:0008006" key="4">
    <source>
        <dbReference type="Google" id="ProtNLM"/>
    </source>
</evidence>
<keyword evidence="1" id="KW-0472">Membrane</keyword>
<sequence>MQEIITLALSNFTWTLFILSMIVAVFVLLFKAKPLSKAEVIEIFFSYFLLFNIGISYFYNFIMHVFFGDFTAQYIGWAQSPFQLEVGFASLGFAVIGIISFWSKLGFRAATVIAPAMFLWGAAGGHIYQMITAHNFAPGNAGGIFWSDVILPVIGFILLWLQSKYPKYNVS</sequence>
<dbReference type="PATRIC" id="fig|449.7.peg.531"/>
<dbReference type="EMBL" id="LN681225">
    <property type="protein sequence ID" value="CEK10406.1"/>
    <property type="molecule type" value="Genomic_DNA"/>
</dbReference>
<dbReference type="InterPro" id="IPR046740">
    <property type="entry name" value="DUF6790"/>
</dbReference>
<dbReference type="HOGENOM" id="CLU_119491_1_0_6"/>
<dbReference type="RefSeq" id="WP_045105786.1">
    <property type="nucleotide sequence ID" value="NZ_LN681225.1"/>
</dbReference>
<protein>
    <recommendedName>
        <fullName evidence="4">Integral membrane protein</fullName>
    </recommendedName>
</protein>
<feature type="transmembrane region" description="Helical" evidence="1">
    <location>
        <begin position="143"/>
        <end position="161"/>
    </location>
</feature>
<dbReference type="Proteomes" id="UP000032803">
    <property type="component" value="Chromosome I"/>
</dbReference>
<evidence type="ECO:0000313" key="2">
    <source>
        <dbReference type="EMBL" id="CEK10406.1"/>
    </source>
</evidence>
<keyword evidence="1" id="KW-1133">Transmembrane helix</keyword>
<feature type="transmembrane region" description="Helical" evidence="1">
    <location>
        <begin position="44"/>
        <end position="62"/>
    </location>
</feature>
<dbReference type="Pfam" id="PF20589">
    <property type="entry name" value="DUF6790"/>
    <property type="match status" value="1"/>
</dbReference>
<feature type="transmembrane region" description="Helical" evidence="1">
    <location>
        <begin position="12"/>
        <end position="32"/>
    </location>
</feature>
<dbReference type="OrthoDB" id="281633at2"/>
<gene>
    <name evidence="2" type="ORF">LHA_1362</name>
</gene>
<organism evidence="2 3">
    <name type="scientific">Legionella hackeliae</name>
    <dbReference type="NCBI Taxonomy" id="449"/>
    <lineage>
        <taxon>Bacteria</taxon>
        <taxon>Pseudomonadati</taxon>
        <taxon>Pseudomonadota</taxon>
        <taxon>Gammaproteobacteria</taxon>
        <taxon>Legionellales</taxon>
        <taxon>Legionellaceae</taxon>
        <taxon>Legionella</taxon>
    </lineage>
</organism>
<accession>A0A0A8US92</accession>
<evidence type="ECO:0000256" key="1">
    <source>
        <dbReference type="SAM" id="Phobius"/>
    </source>
</evidence>
<dbReference type="STRING" id="449.LHA_1362"/>
<dbReference type="KEGG" id="lha:LHA_1362"/>
<name>A0A0A8US92_LEGHA</name>
<evidence type="ECO:0000313" key="3">
    <source>
        <dbReference type="Proteomes" id="UP000032803"/>
    </source>
</evidence>
<keyword evidence="3" id="KW-1185">Reference proteome</keyword>
<reference evidence="3" key="1">
    <citation type="submission" date="2014-09" db="EMBL/GenBank/DDBJ databases">
        <authorList>
            <person name="Gomez-Valero L."/>
        </authorList>
    </citation>
    <scope>NUCLEOTIDE SEQUENCE [LARGE SCALE GENOMIC DNA]</scope>
    <source>
        <strain evidence="3">ATCC35250</strain>
    </source>
</reference>
<feature type="transmembrane region" description="Helical" evidence="1">
    <location>
        <begin position="109"/>
        <end position="131"/>
    </location>
</feature>
<keyword evidence="1" id="KW-0812">Transmembrane</keyword>